<dbReference type="Pfam" id="PF20721">
    <property type="entry name" value="C19orf12"/>
    <property type="match status" value="2"/>
</dbReference>
<name>A0AAU9VRM0_9CNID</name>
<proteinExistence type="inferred from homology"/>
<comment type="caution">
    <text evidence="2">The sequence shown here is derived from an EMBL/GenBank/DDBJ whole genome shotgun (WGS) entry which is preliminary data.</text>
</comment>
<gene>
    <name evidence="2" type="ORF">PMEA_00001025</name>
</gene>
<reference evidence="2 3" key="1">
    <citation type="submission" date="2022-05" db="EMBL/GenBank/DDBJ databases">
        <authorList>
            <consortium name="Genoscope - CEA"/>
            <person name="William W."/>
        </authorList>
    </citation>
    <scope>NUCLEOTIDE SEQUENCE [LARGE SCALE GENOMIC DNA]</scope>
</reference>
<protein>
    <submittedName>
        <fullName evidence="2">Uncharacterized protein</fullName>
    </submittedName>
</protein>
<accession>A0AAU9VRM0</accession>
<dbReference type="PANTHER" id="PTHR31493:SF1">
    <property type="entry name" value="PROTEIN C19ORF12"/>
    <property type="match status" value="1"/>
</dbReference>
<comment type="similarity">
    <text evidence="1">Belongs to the C19orf12 family.</text>
</comment>
<dbReference type="EMBL" id="CALNXJ010000001">
    <property type="protein sequence ID" value="CAH3032171.1"/>
    <property type="molecule type" value="Genomic_DNA"/>
</dbReference>
<evidence type="ECO:0000256" key="1">
    <source>
        <dbReference type="ARBA" id="ARBA00029457"/>
    </source>
</evidence>
<evidence type="ECO:0000313" key="3">
    <source>
        <dbReference type="Proteomes" id="UP001159428"/>
    </source>
</evidence>
<dbReference type="AlphaFoldDB" id="A0AAU9VRM0"/>
<sequence>MPVTPEDLVGLLALITSERNYQITNSQRLKGGFLTGIGATVGGVCGGPFGVVVGGLVGGSLAAWKGKSTTIPLDQYLMDMDKEQRQAMFAYMNYLIEDSHVQNFVALNAKVATDPDLKRRFLDVLLCYLKVELRLNYFRFPSVDMPVSVTDLQRVMAILADEDELKVTVRGAAYGGVIAGITTTVGGLLGGPAGLLVGGAVGGALAYGTSGDFKPASQVIKDMNAHDRQLLYDSVKEILENLAIDDYLALMAFLSGPGLVVRQQLMDRLVLFLRNNMRLQVPQS</sequence>
<organism evidence="2 3">
    <name type="scientific">Pocillopora meandrina</name>
    <dbReference type="NCBI Taxonomy" id="46732"/>
    <lineage>
        <taxon>Eukaryota</taxon>
        <taxon>Metazoa</taxon>
        <taxon>Cnidaria</taxon>
        <taxon>Anthozoa</taxon>
        <taxon>Hexacorallia</taxon>
        <taxon>Scleractinia</taxon>
        <taxon>Astrocoeniina</taxon>
        <taxon>Pocilloporidae</taxon>
        <taxon>Pocillopora</taxon>
    </lineage>
</organism>
<dbReference type="InterPro" id="IPR033369">
    <property type="entry name" value="C19orf12"/>
</dbReference>
<dbReference type="Proteomes" id="UP001159428">
    <property type="component" value="Unassembled WGS sequence"/>
</dbReference>
<evidence type="ECO:0000313" key="2">
    <source>
        <dbReference type="EMBL" id="CAH3032171.1"/>
    </source>
</evidence>
<dbReference type="PANTHER" id="PTHR31493">
    <property type="entry name" value="NAZO FAMILY MEMBER"/>
    <property type="match status" value="1"/>
</dbReference>
<keyword evidence="3" id="KW-1185">Reference proteome</keyword>